<dbReference type="InterPro" id="IPR023214">
    <property type="entry name" value="HAD_sf"/>
</dbReference>
<keyword evidence="10" id="KW-0862">Zinc</keyword>
<organism evidence="11 12">
    <name type="scientific">Mariprofundus ferrinatatus</name>
    <dbReference type="NCBI Taxonomy" id="1921087"/>
    <lineage>
        <taxon>Bacteria</taxon>
        <taxon>Pseudomonadati</taxon>
        <taxon>Pseudomonadota</taxon>
        <taxon>Candidatius Mariprofundia</taxon>
        <taxon>Mariprofundales</taxon>
        <taxon>Mariprofundaceae</taxon>
        <taxon>Mariprofundus</taxon>
    </lineage>
</organism>
<dbReference type="Gene3D" id="3.40.50.1000">
    <property type="entry name" value="HAD superfamily/HAD-like"/>
    <property type="match status" value="1"/>
</dbReference>
<keyword evidence="4 7" id="KW-0378">Hydrolase</keyword>
<dbReference type="NCBIfam" id="TIGR01656">
    <property type="entry name" value="Histidinol-ppas"/>
    <property type="match status" value="1"/>
</dbReference>
<evidence type="ECO:0000256" key="8">
    <source>
        <dbReference type="PIRSR" id="PIRSR004682-1"/>
    </source>
</evidence>
<dbReference type="InterPro" id="IPR006549">
    <property type="entry name" value="HAD-SF_hydro_IIIA"/>
</dbReference>
<protein>
    <recommendedName>
        <fullName evidence="6 7">D,D-heptose 1,7-bisphosphate phosphatase</fullName>
        <ecNumber evidence="7">3.1.3.-</ecNumber>
    </recommendedName>
</protein>
<dbReference type="Pfam" id="PF00702">
    <property type="entry name" value="Hydrolase"/>
    <property type="match status" value="1"/>
</dbReference>
<dbReference type="InterPro" id="IPR004446">
    <property type="entry name" value="Heptose_bisP_phosphatase"/>
</dbReference>
<keyword evidence="12" id="KW-1185">Reference proteome</keyword>
<feature type="site" description="Stabilizes the phosphoryl group" evidence="9">
    <location>
        <position position="58"/>
    </location>
</feature>
<evidence type="ECO:0000313" key="12">
    <source>
        <dbReference type="Proteomes" id="UP000231637"/>
    </source>
</evidence>
<dbReference type="EMBL" id="CP018800">
    <property type="protein sequence ID" value="ATX81354.1"/>
    <property type="molecule type" value="Genomic_DNA"/>
</dbReference>
<dbReference type="PANTHER" id="PTHR42891:SF1">
    <property type="entry name" value="D-GLYCERO-BETA-D-MANNO-HEPTOSE-1,7-BISPHOSPHATE 7-PHOSPHATASE"/>
    <property type="match status" value="1"/>
</dbReference>
<dbReference type="GO" id="GO:0046872">
    <property type="term" value="F:metal ion binding"/>
    <property type="evidence" value="ECO:0007669"/>
    <property type="project" value="UniProtKB-KW"/>
</dbReference>
<dbReference type="GO" id="GO:0016791">
    <property type="term" value="F:phosphatase activity"/>
    <property type="evidence" value="ECO:0007669"/>
    <property type="project" value="InterPro"/>
</dbReference>
<feature type="site" description="Contributes to substrate recognition" evidence="9">
    <location>
        <position position="108"/>
    </location>
</feature>
<evidence type="ECO:0000256" key="2">
    <source>
        <dbReference type="ARBA" id="ARBA00022490"/>
    </source>
</evidence>
<dbReference type="RefSeq" id="WP_100264828.1">
    <property type="nucleotide sequence ID" value="NZ_CP018800.1"/>
</dbReference>
<comment type="cofactor">
    <cofactor evidence="10">
        <name>Zn(2+)</name>
        <dbReference type="ChEBI" id="CHEBI:29105"/>
    </cofactor>
</comment>
<dbReference type="PIRSF" id="PIRSF004682">
    <property type="entry name" value="GmhB"/>
    <property type="match status" value="1"/>
</dbReference>
<dbReference type="OrthoDB" id="9781367at2"/>
<dbReference type="InterPro" id="IPR006543">
    <property type="entry name" value="Histidinol-phos"/>
</dbReference>
<comment type="cofactor">
    <cofactor evidence="10">
        <name>Mg(2+)</name>
        <dbReference type="ChEBI" id="CHEBI:18420"/>
    </cofactor>
</comment>
<dbReference type="AlphaFoldDB" id="A0A2K8L8V0"/>
<feature type="binding site" evidence="10">
    <location>
        <position position="15"/>
    </location>
    <ligand>
        <name>Mg(2+)</name>
        <dbReference type="ChEBI" id="CHEBI:18420"/>
    </ligand>
</feature>
<feature type="binding site" evidence="10">
    <location>
        <position position="136"/>
    </location>
    <ligand>
        <name>Mg(2+)</name>
        <dbReference type="ChEBI" id="CHEBI:18420"/>
    </ligand>
</feature>
<evidence type="ECO:0000256" key="7">
    <source>
        <dbReference type="PIRNR" id="PIRNR004682"/>
    </source>
</evidence>
<feature type="binding site" evidence="10">
    <location>
        <position position="105"/>
    </location>
    <ligand>
        <name>Zn(2+)</name>
        <dbReference type="ChEBI" id="CHEBI:29105"/>
    </ligand>
</feature>
<reference evidence="11 12" key="1">
    <citation type="submission" date="2016-12" db="EMBL/GenBank/DDBJ databases">
        <title>Isolation and genomic insights into novel planktonic Zetaproteobacteria from stratified waters of the Chesapeake Bay.</title>
        <authorList>
            <person name="McAllister S.M."/>
            <person name="Kato S."/>
            <person name="Chan C.S."/>
            <person name="Chiu B.K."/>
            <person name="Field E.K."/>
        </authorList>
    </citation>
    <scope>NUCLEOTIDE SEQUENCE [LARGE SCALE GENOMIC DNA]</scope>
    <source>
        <strain evidence="11 12">CP-8</strain>
    </source>
</reference>
<feature type="binding site" evidence="10">
    <location>
        <position position="17"/>
    </location>
    <ligand>
        <name>Mg(2+)</name>
        <dbReference type="ChEBI" id="CHEBI:18420"/>
    </ligand>
</feature>
<evidence type="ECO:0000256" key="6">
    <source>
        <dbReference type="ARBA" id="ARBA00031828"/>
    </source>
</evidence>
<gene>
    <name evidence="11" type="ORF">Ga0123462_0479</name>
</gene>
<feature type="active site" description="Proton donor" evidence="8">
    <location>
        <position position="17"/>
    </location>
</feature>
<feature type="active site" description="Nucleophile" evidence="8">
    <location>
        <position position="15"/>
    </location>
</feature>
<dbReference type="Proteomes" id="UP000231637">
    <property type="component" value="Chromosome"/>
</dbReference>
<comment type="similarity">
    <text evidence="7">Belongs to the gmhB family.</text>
</comment>
<sequence>MTNSPDFTPKAVLLDRDGVINFDSPDYILTPDQWLPVPGSLEAIARLHAAGIRIAIVSNQSALGRGMVDRDTFNAIHGKMMLAIEQAGGFISHVAYCPHGPDDCCSCRKPLPGMVFESLAALGIPDSPEQALFIGDSVRDVQAAFAARVPAMLVQSGYGDSDAILQKSRQLMPEIRAFADLASAVDFVLGDS</sequence>
<evidence type="ECO:0000256" key="4">
    <source>
        <dbReference type="ARBA" id="ARBA00022801"/>
    </source>
</evidence>
<accession>A0A2K8L8V0</accession>
<evidence type="ECO:0000256" key="3">
    <source>
        <dbReference type="ARBA" id="ARBA00022723"/>
    </source>
</evidence>
<dbReference type="GO" id="GO:0005975">
    <property type="term" value="P:carbohydrate metabolic process"/>
    <property type="evidence" value="ECO:0007669"/>
    <property type="project" value="InterPro"/>
</dbReference>
<evidence type="ECO:0000256" key="10">
    <source>
        <dbReference type="PIRSR" id="PIRSR004682-4"/>
    </source>
</evidence>
<dbReference type="KEGG" id="mfn:Ga0123462_0479"/>
<dbReference type="EC" id="3.1.3.-" evidence="7"/>
<name>A0A2K8L8V0_9PROT</name>
<dbReference type="NCBIfam" id="TIGR01662">
    <property type="entry name" value="HAD-SF-IIIA"/>
    <property type="match status" value="1"/>
</dbReference>
<feature type="binding site" evidence="10">
    <location>
        <position position="107"/>
    </location>
    <ligand>
        <name>Zn(2+)</name>
        <dbReference type="ChEBI" id="CHEBI:29105"/>
    </ligand>
</feature>
<dbReference type="SUPFAM" id="SSF56784">
    <property type="entry name" value="HAD-like"/>
    <property type="match status" value="1"/>
</dbReference>
<keyword evidence="3 10" id="KW-0479">Metal-binding</keyword>
<evidence type="ECO:0000313" key="11">
    <source>
        <dbReference type="EMBL" id="ATX81354.1"/>
    </source>
</evidence>
<keyword evidence="10" id="KW-0460">Magnesium</keyword>
<feature type="binding site" evidence="10">
    <location>
        <position position="97"/>
    </location>
    <ligand>
        <name>Zn(2+)</name>
        <dbReference type="ChEBI" id="CHEBI:29105"/>
    </ligand>
</feature>
<feature type="binding site" evidence="10">
    <location>
        <position position="99"/>
    </location>
    <ligand>
        <name>Zn(2+)</name>
        <dbReference type="ChEBI" id="CHEBI:29105"/>
    </ligand>
</feature>
<comment type="subcellular location">
    <subcellularLocation>
        <location evidence="1 7">Cytoplasm</location>
    </subcellularLocation>
</comment>
<keyword evidence="2 7" id="KW-0963">Cytoplasm</keyword>
<evidence type="ECO:0000256" key="5">
    <source>
        <dbReference type="ARBA" id="ARBA00023277"/>
    </source>
</evidence>
<dbReference type="GO" id="GO:0005737">
    <property type="term" value="C:cytoplasm"/>
    <property type="evidence" value="ECO:0007669"/>
    <property type="project" value="UniProtKB-SubCell"/>
</dbReference>
<evidence type="ECO:0000256" key="9">
    <source>
        <dbReference type="PIRSR" id="PIRSR004682-3"/>
    </source>
</evidence>
<dbReference type="InterPro" id="IPR036412">
    <property type="entry name" value="HAD-like_sf"/>
</dbReference>
<keyword evidence="5 7" id="KW-0119">Carbohydrate metabolism</keyword>
<proteinExistence type="inferred from homology"/>
<evidence type="ECO:0000256" key="1">
    <source>
        <dbReference type="ARBA" id="ARBA00004496"/>
    </source>
</evidence>
<feature type="site" description="Stabilizes the phosphoryl group" evidence="9">
    <location>
        <position position="109"/>
    </location>
</feature>
<dbReference type="PANTHER" id="PTHR42891">
    <property type="entry name" value="D-GLYCERO-BETA-D-MANNO-HEPTOSE-1,7-BISPHOSPHATE 7-PHOSPHATASE"/>
    <property type="match status" value="1"/>
</dbReference>